<keyword evidence="2" id="KW-1133">Transmembrane helix</keyword>
<evidence type="ECO:0000256" key="2">
    <source>
        <dbReference type="SAM" id="Phobius"/>
    </source>
</evidence>
<dbReference type="AlphaFoldDB" id="A0A6J8EA28"/>
<keyword evidence="2" id="KW-0812">Transmembrane</keyword>
<protein>
    <submittedName>
        <fullName evidence="3">Uncharacterized protein</fullName>
    </submittedName>
</protein>
<feature type="region of interest" description="Disordered" evidence="1">
    <location>
        <begin position="149"/>
        <end position="186"/>
    </location>
</feature>
<dbReference type="Proteomes" id="UP000507470">
    <property type="component" value="Unassembled WGS sequence"/>
</dbReference>
<dbReference type="OrthoDB" id="6120574at2759"/>
<organism evidence="3 4">
    <name type="scientific">Mytilus coruscus</name>
    <name type="common">Sea mussel</name>
    <dbReference type="NCBI Taxonomy" id="42192"/>
    <lineage>
        <taxon>Eukaryota</taxon>
        <taxon>Metazoa</taxon>
        <taxon>Spiralia</taxon>
        <taxon>Lophotrochozoa</taxon>
        <taxon>Mollusca</taxon>
        <taxon>Bivalvia</taxon>
        <taxon>Autobranchia</taxon>
        <taxon>Pteriomorphia</taxon>
        <taxon>Mytilida</taxon>
        <taxon>Mytiloidea</taxon>
        <taxon>Mytilidae</taxon>
        <taxon>Mytilinae</taxon>
        <taxon>Mytilus</taxon>
    </lineage>
</organism>
<reference evidence="3 4" key="1">
    <citation type="submission" date="2020-06" db="EMBL/GenBank/DDBJ databases">
        <authorList>
            <person name="Li R."/>
            <person name="Bekaert M."/>
        </authorList>
    </citation>
    <scope>NUCLEOTIDE SEQUENCE [LARGE SCALE GENOMIC DNA]</scope>
    <source>
        <strain evidence="4">wild</strain>
    </source>
</reference>
<gene>
    <name evidence="3" type="ORF">MCOR_50058</name>
</gene>
<evidence type="ECO:0000313" key="4">
    <source>
        <dbReference type="Proteomes" id="UP000507470"/>
    </source>
</evidence>
<feature type="region of interest" description="Disordered" evidence="1">
    <location>
        <begin position="104"/>
        <end position="128"/>
    </location>
</feature>
<evidence type="ECO:0000313" key="3">
    <source>
        <dbReference type="EMBL" id="CAC5417564.1"/>
    </source>
</evidence>
<keyword evidence="2" id="KW-0472">Membrane</keyword>
<evidence type="ECO:0000256" key="1">
    <source>
        <dbReference type="SAM" id="MobiDB-lite"/>
    </source>
</evidence>
<feature type="transmembrane region" description="Helical" evidence="2">
    <location>
        <begin position="34"/>
        <end position="55"/>
    </location>
</feature>
<name>A0A6J8EA28_MYTCO</name>
<accession>A0A6J8EA28</accession>
<dbReference type="EMBL" id="CACVKT020008762">
    <property type="protein sequence ID" value="CAC5417564.1"/>
    <property type="molecule type" value="Genomic_DNA"/>
</dbReference>
<proteinExistence type="predicted"/>
<sequence>MHFWQHSSAGPPQFLEFTLTFNCFGNCRSDIKVVVSGAAGVLIGVGVSVIFIFFLNNIQRNKRRDPTIARTNASLEIQAETVNAYEEIDEIILIPHDAYIYQNGENSDTSSTSMNTEQRSQNNLNTDYLNPYQPIIRTTEHHLYMTTVTSKDSSNTAKLDAAEDSSSFCDNDKTDGSGKSESGSRISRQLNYVELDMNATMSEDKEVSGKYENTRLFANQQTEKQTASQNTQYAEIVHTV</sequence>
<keyword evidence="4" id="KW-1185">Reference proteome</keyword>